<evidence type="ECO:0000256" key="2">
    <source>
        <dbReference type="ARBA" id="ARBA00022741"/>
    </source>
</evidence>
<dbReference type="GO" id="GO:0003691">
    <property type="term" value="F:double-stranded telomeric DNA binding"/>
    <property type="evidence" value="ECO:0007669"/>
    <property type="project" value="TreeGrafter"/>
</dbReference>
<dbReference type="STRING" id="31246.A0A183NYP3"/>
<dbReference type="Pfam" id="PF04423">
    <property type="entry name" value="Rad50_zn_hook"/>
    <property type="match status" value="1"/>
</dbReference>
<dbReference type="GO" id="GO:0051880">
    <property type="term" value="F:G-quadruplex DNA binding"/>
    <property type="evidence" value="ECO:0007669"/>
    <property type="project" value="TreeGrafter"/>
</dbReference>
<protein>
    <submittedName>
        <fullName evidence="6">Uncharacterized protein</fullName>
    </submittedName>
</protein>
<dbReference type="InterPro" id="IPR013134">
    <property type="entry name" value="Zn_hook_RAD50"/>
</dbReference>
<evidence type="ECO:0000313" key="6">
    <source>
        <dbReference type="EMBL" id="VDP38221.1"/>
    </source>
</evidence>
<dbReference type="GO" id="GO:0000722">
    <property type="term" value="P:telomere maintenance via recombination"/>
    <property type="evidence" value="ECO:0007669"/>
    <property type="project" value="TreeGrafter"/>
</dbReference>
<accession>A0A183NYP3</accession>
<dbReference type="GO" id="GO:0070192">
    <property type="term" value="P:chromosome organization involved in meiotic cell cycle"/>
    <property type="evidence" value="ECO:0007669"/>
    <property type="project" value="TreeGrafter"/>
</dbReference>
<evidence type="ECO:0000256" key="4">
    <source>
        <dbReference type="ARBA" id="ARBA00022840"/>
    </source>
</evidence>
<name>A0A183NYP3_9TREM</name>
<keyword evidence="3" id="KW-0862">Zinc</keyword>
<evidence type="ECO:0000256" key="1">
    <source>
        <dbReference type="ARBA" id="ARBA00022723"/>
    </source>
</evidence>
<proteinExistence type="predicted"/>
<dbReference type="GO" id="GO:0046872">
    <property type="term" value="F:metal ion binding"/>
    <property type="evidence" value="ECO:0007669"/>
    <property type="project" value="UniProtKB-UniRule"/>
</dbReference>
<gene>
    <name evidence="6" type="ORF">SMTD_LOCUS7229</name>
</gene>
<dbReference type="Gene3D" id="1.10.287.510">
    <property type="entry name" value="Helix hairpin bin"/>
    <property type="match status" value="1"/>
</dbReference>
<dbReference type="GO" id="GO:0006302">
    <property type="term" value="P:double-strand break repair"/>
    <property type="evidence" value="ECO:0007669"/>
    <property type="project" value="TreeGrafter"/>
</dbReference>
<keyword evidence="7" id="KW-1185">Reference proteome</keyword>
<dbReference type="PANTHER" id="PTHR18867">
    <property type="entry name" value="RAD50"/>
    <property type="match status" value="1"/>
</dbReference>
<evidence type="ECO:0000313" key="7">
    <source>
        <dbReference type="Proteomes" id="UP000269396"/>
    </source>
</evidence>
<dbReference type="GO" id="GO:0000794">
    <property type="term" value="C:condensed nuclear chromosome"/>
    <property type="evidence" value="ECO:0007669"/>
    <property type="project" value="TreeGrafter"/>
</dbReference>
<keyword evidence="4" id="KW-0067">ATP-binding</keyword>
<dbReference type="PROSITE" id="PS51131">
    <property type="entry name" value="ZN_HOOK"/>
    <property type="match status" value="1"/>
</dbReference>
<keyword evidence="5" id="KW-0175">Coiled coil</keyword>
<evidence type="ECO:0000256" key="5">
    <source>
        <dbReference type="ARBA" id="ARBA00023054"/>
    </source>
</evidence>
<dbReference type="PANTHER" id="PTHR18867:SF12">
    <property type="entry name" value="DNA REPAIR PROTEIN RAD50"/>
    <property type="match status" value="1"/>
</dbReference>
<keyword evidence="1" id="KW-0479">Metal-binding</keyword>
<dbReference type="SUPFAM" id="SSF75712">
    <property type="entry name" value="Rad50 coiled-coil Zn hook"/>
    <property type="match status" value="1"/>
</dbReference>
<evidence type="ECO:0000256" key="3">
    <source>
        <dbReference type="ARBA" id="ARBA00022833"/>
    </source>
</evidence>
<dbReference type="Proteomes" id="UP000269396">
    <property type="component" value="Unassembled WGS sequence"/>
</dbReference>
<sequence length="638" mass="74295">MLRSSKVIANPICCPVCVSVGTLKEASLNGIRGFRKAGPVLDGNVKLYKTELKHLTKNRDEALKLRSEREETLHSIEKQEKNLEEMSAKLQPVVEQLNRYKERYAELTKLQAEIKSCEAERAHLTDTIKNLMLNIQNEYQGSDEELKRLIEDAETEYEKKIFLLNQSENILQRKHKELNTLETNQTKTIVEKTQIEMEVKRLNEAIINRDMILASIVTNYIPGDKYADVKQFTDEDVEYIVQFVDGLLHEYENQLTEVKLLSANEERKAQTDVDVVRDELAALKQKIQTIKRNYNQRSCEMISVEKRLENEHSLNERIEKVRDQFHKSLILKINTIQPVLNGIDTYDTGHYLVISHFEKIATFQKSASKYRELELMQKERANKLEGIRKIRSRHAEALEQVFAGSVIPFVATEKSLEEQANPNNIRSFINDQTRLKVVFSKRLDELEQSTRETRKQLAKIEQERSSLEATSKFTRNHLQEKRDQLKILEGKLLSVPGADDLEQTLINLQDRRGSLEEEYANEQGSVFLWCKFRDRLSRVDSDCPVCHRCFDSDAERDELLNEIDNRIKTLPSEFERKKQELKEIVSRLESLVELRPISLEIKNLHEEVIPALELKIKAELDKLTDVRSQRDKVKCSVY</sequence>
<dbReference type="GO" id="GO:0005524">
    <property type="term" value="F:ATP binding"/>
    <property type="evidence" value="ECO:0007669"/>
    <property type="project" value="UniProtKB-KW"/>
</dbReference>
<dbReference type="GO" id="GO:0030870">
    <property type="term" value="C:Mre11 complex"/>
    <property type="evidence" value="ECO:0007669"/>
    <property type="project" value="TreeGrafter"/>
</dbReference>
<organism evidence="6 7">
    <name type="scientific">Schistosoma mattheei</name>
    <dbReference type="NCBI Taxonomy" id="31246"/>
    <lineage>
        <taxon>Eukaryota</taxon>
        <taxon>Metazoa</taxon>
        <taxon>Spiralia</taxon>
        <taxon>Lophotrochozoa</taxon>
        <taxon>Platyhelminthes</taxon>
        <taxon>Trematoda</taxon>
        <taxon>Digenea</taxon>
        <taxon>Strigeidida</taxon>
        <taxon>Schistosomatoidea</taxon>
        <taxon>Schistosomatidae</taxon>
        <taxon>Schistosoma</taxon>
    </lineage>
</organism>
<dbReference type="GO" id="GO:0007004">
    <property type="term" value="P:telomere maintenance via telomerase"/>
    <property type="evidence" value="ECO:0007669"/>
    <property type="project" value="TreeGrafter"/>
</dbReference>
<dbReference type="EMBL" id="UZAL01028072">
    <property type="protein sequence ID" value="VDP38221.1"/>
    <property type="molecule type" value="Genomic_DNA"/>
</dbReference>
<keyword evidence="2" id="KW-0547">Nucleotide-binding</keyword>
<dbReference type="AlphaFoldDB" id="A0A183NYP3"/>
<reference evidence="6 7" key="1">
    <citation type="submission" date="2018-11" db="EMBL/GenBank/DDBJ databases">
        <authorList>
            <consortium name="Pathogen Informatics"/>
        </authorList>
    </citation>
    <scope>NUCLEOTIDE SEQUENCE [LARGE SCALE GENOMIC DNA]</scope>
    <source>
        <strain>Denwood</strain>
        <strain evidence="7">Zambia</strain>
    </source>
</reference>
<dbReference type="GO" id="GO:0043047">
    <property type="term" value="F:single-stranded telomeric DNA binding"/>
    <property type="evidence" value="ECO:0007669"/>
    <property type="project" value="TreeGrafter"/>
</dbReference>